<dbReference type="EMBL" id="LIAE01009011">
    <property type="protein sequence ID" value="PAV71508.1"/>
    <property type="molecule type" value="Genomic_DNA"/>
</dbReference>
<evidence type="ECO:0000259" key="2">
    <source>
        <dbReference type="Pfam" id="PF03992"/>
    </source>
</evidence>
<keyword evidence="4" id="KW-1185">Reference proteome</keyword>
<feature type="compositionally biased region" description="Low complexity" evidence="1">
    <location>
        <begin position="198"/>
        <end position="211"/>
    </location>
</feature>
<accession>A0A2A2KCA4</accession>
<dbReference type="SUPFAM" id="SSF54909">
    <property type="entry name" value="Dimeric alpha+beta barrel"/>
    <property type="match status" value="1"/>
</dbReference>
<feature type="compositionally biased region" description="Basic residues" evidence="1">
    <location>
        <begin position="282"/>
        <end position="291"/>
    </location>
</feature>
<reference evidence="3 4" key="1">
    <citation type="journal article" date="2017" name="Curr. Biol.">
        <title>Genome architecture and evolution of a unichromosomal asexual nematode.</title>
        <authorList>
            <person name="Fradin H."/>
            <person name="Zegar C."/>
            <person name="Gutwein M."/>
            <person name="Lucas J."/>
            <person name="Kovtun M."/>
            <person name="Corcoran D."/>
            <person name="Baugh L.R."/>
            <person name="Kiontke K."/>
            <person name="Gunsalus K."/>
            <person name="Fitch D.H."/>
            <person name="Piano F."/>
        </authorList>
    </citation>
    <scope>NUCLEOTIDE SEQUENCE [LARGE SCALE GENOMIC DNA]</scope>
    <source>
        <strain evidence="3">PF1309</strain>
    </source>
</reference>
<evidence type="ECO:0000256" key="1">
    <source>
        <dbReference type="SAM" id="MobiDB-lite"/>
    </source>
</evidence>
<sequence length="291" mass="32256">MGQCGIVQGLVETAVGMGEAFTANLLTPLTERFPMTEQYAFILKAKTRPEQAEAFEQLFRPYVEPSRQEPGCIDPQGLATQGVLPGQADRQCKGRDGERQAQRLDQLVAAQAQALQVGHRGHDEHAGGGRHHAREQPAERPQPGLPGRCHAQPWADQAIEGIDQQSGAQAMGRPRTAVDPQPDAAQQGADEDHRQHPAQAAQQREQVAARRQLPEVGQGRWHDQQRRSLRRSHSQAKQSHGDGRQPQADDTLDRAGQEKGQDHQQRQRRADVLIKRQEGIHGHHPAVRQAR</sequence>
<dbReference type="InterPro" id="IPR007138">
    <property type="entry name" value="ABM_dom"/>
</dbReference>
<name>A0A2A2KCA4_9BILA</name>
<dbReference type="Proteomes" id="UP000218231">
    <property type="component" value="Unassembled WGS sequence"/>
</dbReference>
<dbReference type="AlphaFoldDB" id="A0A2A2KCA4"/>
<comment type="caution">
    <text evidence="3">The sequence shown here is derived from an EMBL/GenBank/DDBJ whole genome shotgun (WGS) entry which is preliminary data.</text>
</comment>
<protein>
    <recommendedName>
        <fullName evidence="2">ABM domain-containing protein</fullName>
    </recommendedName>
</protein>
<evidence type="ECO:0000313" key="4">
    <source>
        <dbReference type="Proteomes" id="UP000218231"/>
    </source>
</evidence>
<dbReference type="Pfam" id="PF03992">
    <property type="entry name" value="ABM"/>
    <property type="match status" value="1"/>
</dbReference>
<dbReference type="Gene3D" id="3.30.70.100">
    <property type="match status" value="1"/>
</dbReference>
<feature type="region of interest" description="Disordered" evidence="1">
    <location>
        <begin position="164"/>
        <end position="291"/>
    </location>
</feature>
<feature type="region of interest" description="Disordered" evidence="1">
    <location>
        <begin position="113"/>
        <end position="151"/>
    </location>
</feature>
<evidence type="ECO:0000313" key="3">
    <source>
        <dbReference type="EMBL" id="PAV71508.1"/>
    </source>
</evidence>
<gene>
    <name evidence="3" type="ORF">WR25_19853</name>
</gene>
<feature type="domain" description="ABM" evidence="2">
    <location>
        <begin position="43"/>
        <end position="74"/>
    </location>
</feature>
<dbReference type="InterPro" id="IPR011008">
    <property type="entry name" value="Dimeric_a/b-barrel"/>
</dbReference>
<organism evidence="3 4">
    <name type="scientific">Diploscapter pachys</name>
    <dbReference type="NCBI Taxonomy" id="2018661"/>
    <lineage>
        <taxon>Eukaryota</taxon>
        <taxon>Metazoa</taxon>
        <taxon>Ecdysozoa</taxon>
        <taxon>Nematoda</taxon>
        <taxon>Chromadorea</taxon>
        <taxon>Rhabditida</taxon>
        <taxon>Rhabditina</taxon>
        <taxon>Rhabditomorpha</taxon>
        <taxon>Rhabditoidea</taxon>
        <taxon>Rhabditidae</taxon>
        <taxon>Diploscapter</taxon>
    </lineage>
</organism>
<proteinExistence type="predicted"/>
<feature type="compositionally biased region" description="Basic and acidic residues" evidence="1">
    <location>
        <begin position="251"/>
        <end position="281"/>
    </location>
</feature>